<comment type="caution">
    <text evidence="1">The sequence shown here is derived from an EMBL/GenBank/DDBJ whole genome shotgun (WGS) entry which is preliminary data.</text>
</comment>
<name>A0A168PYC8_9BACL</name>
<sequence length="120" mass="13782">MHRILNILVFLIILSAYQSTETIGNPTAEETLRLDQNANIFMYKDTIYNAGVPWVDELDLTKDIEITEITHKGYRGEDFKNGTANKLKVGTKIYLVKERKDILIAETDKGDIRFYQLVEG</sequence>
<dbReference type="Proteomes" id="UP000077355">
    <property type="component" value="Unassembled WGS sequence"/>
</dbReference>
<dbReference type="OrthoDB" id="1909991at2"/>
<gene>
    <name evidence="1" type="ORF">PBAT_07890</name>
</gene>
<proteinExistence type="predicted"/>
<evidence type="ECO:0000313" key="1">
    <source>
        <dbReference type="EMBL" id="OAB47187.1"/>
    </source>
</evidence>
<evidence type="ECO:0000313" key="2">
    <source>
        <dbReference type="Proteomes" id="UP000077355"/>
    </source>
</evidence>
<dbReference type="EMBL" id="LVJI01000009">
    <property type="protein sequence ID" value="OAB47187.1"/>
    <property type="molecule type" value="Genomic_DNA"/>
</dbReference>
<dbReference type="AlphaFoldDB" id="A0A168PYC8"/>
<reference evidence="1 2" key="1">
    <citation type="submission" date="2016-03" db="EMBL/GenBank/DDBJ databases">
        <title>Draft genome sequence of Paenibacillus antarcticus CECT 5836.</title>
        <authorList>
            <person name="Shin S.-K."/>
            <person name="Yi H."/>
        </authorList>
    </citation>
    <scope>NUCLEOTIDE SEQUENCE [LARGE SCALE GENOMIC DNA]</scope>
    <source>
        <strain evidence="1 2">CECT 5836</strain>
    </source>
</reference>
<organism evidence="1 2">
    <name type="scientific">Paenibacillus antarcticus</name>
    <dbReference type="NCBI Taxonomy" id="253703"/>
    <lineage>
        <taxon>Bacteria</taxon>
        <taxon>Bacillati</taxon>
        <taxon>Bacillota</taxon>
        <taxon>Bacilli</taxon>
        <taxon>Bacillales</taxon>
        <taxon>Paenibacillaceae</taxon>
        <taxon>Paenibacillus</taxon>
    </lineage>
</organism>
<protein>
    <submittedName>
        <fullName evidence="1">Uncharacterized protein</fullName>
    </submittedName>
</protein>
<keyword evidence="2" id="KW-1185">Reference proteome</keyword>
<accession>A0A168PYC8</accession>
<dbReference type="RefSeq" id="WP_068648279.1">
    <property type="nucleotide sequence ID" value="NZ_CP043611.1"/>
</dbReference>